<dbReference type="PRINTS" id="PR00039">
    <property type="entry name" value="HTHLYSR"/>
</dbReference>
<name>A0A4Z0W8R6_9GAMM</name>
<dbReference type="Pfam" id="PF00126">
    <property type="entry name" value="HTH_1"/>
    <property type="match status" value="1"/>
</dbReference>
<comment type="similarity">
    <text evidence="1">Belongs to the LysR transcriptional regulatory family.</text>
</comment>
<protein>
    <submittedName>
        <fullName evidence="6">LysR family transcriptional regulator</fullName>
    </submittedName>
</protein>
<dbReference type="Proteomes" id="UP000297475">
    <property type="component" value="Unassembled WGS sequence"/>
</dbReference>
<dbReference type="Gene3D" id="1.10.10.10">
    <property type="entry name" value="Winged helix-like DNA-binding domain superfamily/Winged helix DNA-binding domain"/>
    <property type="match status" value="1"/>
</dbReference>
<keyword evidence="7" id="KW-1185">Reference proteome</keyword>
<dbReference type="SUPFAM" id="SSF46785">
    <property type="entry name" value="Winged helix' DNA-binding domain"/>
    <property type="match status" value="1"/>
</dbReference>
<organism evidence="6 7">
    <name type="scientific">Natronospirillum operosum</name>
    <dbReference type="NCBI Taxonomy" id="2759953"/>
    <lineage>
        <taxon>Bacteria</taxon>
        <taxon>Pseudomonadati</taxon>
        <taxon>Pseudomonadota</taxon>
        <taxon>Gammaproteobacteria</taxon>
        <taxon>Oceanospirillales</taxon>
        <taxon>Natronospirillaceae</taxon>
        <taxon>Natronospirillum</taxon>
    </lineage>
</organism>
<dbReference type="InterPro" id="IPR050950">
    <property type="entry name" value="HTH-type_LysR_regulators"/>
</dbReference>
<evidence type="ECO:0000256" key="1">
    <source>
        <dbReference type="ARBA" id="ARBA00009437"/>
    </source>
</evidence>
<keyword evidence="2" id="KW-0805">Transcription regulation</keyword>
<dbReference type="GO" id="GO:0003700">
    <property type="term" value="F:DNA-binding transcription factor activity"/>
    <property type="evidence" value="ECO:0007669"/>
    <property type="project" value="InterPro"/>
</dbReference>
<dbReference type="InterPro" id="IPR000847">
    <property type="entry name" value="LysR_HTH_N"/>
</dbReference>
<dbReference type="EMBL" id="SRMF01000005">
    <property type="protein sequence ID" value="TGG92418.1"/>
    <property type="molecule type" value="Genomic_DNA"/>
</dbReference>
<dbReference type="AlphaFoldDB" id="A0A4Z0W8R6"/>
<gene>
    <name evidence="6" type="ORF">E4656_13155</name>
</gene>
<proteinExistence type="inferred from homology"/>
<dbReference type="Pfam" id="PF03466">
    <property type="entry name" value="LysR_substrate"/>
    <property type="match status" value="1"/>
</dbReference>
<dbReference type="PANTHER" id="PTHR30419:SF8">
    <property type="entry name" value="NITROGEN ASSIMILATION TRANSCRIPTIONAL ACTIVATOR-RELATED"/>
    <property type="match status" value="1"/>
</dbReference>
<feature type="domain" description="HTH lysR-type" evidence="5">
    <location>
        <begin position="1"/>
        <end position="57"/>
    </location>
</feature>
<keyword evidence="4" id="KW-0804">Transcription</keyword>
<dbReference type="InterPro" id="IPR036390">
    <property type="entry name" value="WH_DNA-bd_sf"/>
</dbReference>
<dbReference type="PROSITE" id="PS50931">
    <property type="entry name" value="HTH_LYSR"/>
    <property type="match status" value="1"/>
</dbReference>
<dbReference type="FunFam" id="1.10.10.10:FF:000001">
    <property type="entry name" value="LysR family transcriptional regulator"/>
    <property type="match status" value="1"/>
</dbReference>
<keyword evidence="3" id="KW-0238">DNA-binding</keyword>
<dbReference type="OrthoDB" id="8524600at2"/>
<dbReference type="GO" id="GO:0003677">
    <property type="term" value="F:DNA binding"/>
    <property type="evidence" value="ECO:0007669"/>
    <property type="project" value="UniProtKB-KW"/>
</dbReference>
<sequence length="334" mass="38075">MEKSLRQFLAVAELKSISQAAQRLFISQPTLTHNMKKLEASLGVDLFVRTARGVRLTPYGDKLLEQARIMQRVHDNAMEELTRLKERRERGIRMGVGMAWWHLFFRDLLRQYRADHPEAPVHIELGNHLRSMDQLLAGDIDLFMGHQIVGLHASGGAEFQPLFMCFDSAWVRAGHPLLQQPHCTPEDLLAFPHLDITPDETRYREVVQDLEQKEAQRSAYHLRERVVWSSSSMSAGLDILRASDAVMVYTSSMAPYFRAQGLEELPIDLPQPFTVGIYCLQERLDEPSVDHLIRLVRHWLSGLDLAWHRLQPLPDVSVDSGEALTVEQSGGAQE</sequence>
<dbReference type="InterPro" id="IPR005119">
    <property type="entry name" value="LysR_subst-bd"/>
</dbReference>
<evidence type="ECO:0000313" key="6">
    <source>
        <dbReference type="EMBL" id="TGG92418.1"/>
    </source>
</evidence>
<evidence type="ECO:0000256" key="2">
    <source>
        <dbReference type="ARBA" id="ARBA00023015"/>
    </source>
</evidence>
<dbReference type="Gene3D" id="3.40.190.10">
    <property type="entry name" value="Periplasmic binding protein-like II"/>
    <property type="match status" value="2"/>
</dbReference>
<dbReference type="GO" id="GO:0005829">
    <property type="term" value="C:cytosol"/>
    <property type="evidence" value="ECO:0007669"/>
    <property type="project" value="TreeGrafter"/>
</dbReference>
<dbReference type="SUPFAM" id="SSF53850">
    <property type="entry name" value="Periplasmic binding protein-like II"/>
    <property type="match status" value="1"/>
</dbReference>
<dbReference type="PANTHER" id="PTHR30419">
    <property type="entry name" value="HTH-TYPE TRANSCRIPTIONAL REGULATOR YBHD"/>
    <property type="match status" value="1"/>
</dbReference>
<reference evidence="6 7" key="1">
    <citation type="submission" date="2019-04" db="EMBL/GenBank/DDBJ databases">
        <title>Natronospirillum operosus gen. nov., sp. nov., a haloalkaliphilic satellite isolated from decaying biomass of laboratory culture of cyanobacterium Geitlerinema sp. and proposal of Natronospirillaceae fam. nov. and Saccharospirillaceae fam. nov.</title>
        <authorList>
            <person name="Kevbrin V."/>
            <person name="Boltyanskaya Y."/>
            <person name="Koziaeva V."/>
            <person name="Grouzdev D.S."/>
            <person name="Park M."/>
            <person name="Cho J."/>
        </authorList>
    </citation>
    <scope>NUCLEOTIDE SEQUENCE [LARGE SCALE GENOMIC DNA]</scope>
    <source>
        <strain evidence="6 7">G-116</strain>
    </source>
</reference>
<evidence type="ECO:0000256" key="4">
    <source>
        <dbReference type="ARBA" id="ARBA00023163"/>
    </source>
</evidence>
<dbReference type="InterPro" id="IPR036388">
    <property type="entry name" value="WH-like_DNA-bd_sf"/>
</dbReference>
<evidence type="ECO:0000313" key="7">
    <source>
        <dbReference type="Proteomes" id="UP000297475"/>
    </source>
</evidence>
<evidence type="ECO:0000256" key="3">
    <source>
        <dbReference type="ARBA" id="ARBA00023125"/>
    </source>
</evidence>
<dbReference type="RefSeq" id="WP_135483752.1">
    <property type="nucleotide sequence ID" value="NZ_SRMF01000005.1"/>
</dbReference>
<evidence type="ECO:0000259" key="5">
    <source>
        <dbReference type="PROSITE" id="PS50931"/>
    </source>
</evidence>
<accession>A0A4Z0W8R6</accession>
<comment type="caution">
    <text evidence="6">The sequence shown here is derived from an EMBL/GenBank/DDBJ whole genome shotgun (WGS) entry which is preliminary data.</text>
</comment>